<proteinExistence type="predicted"/>
<dbReference type="PANTHER" id="PTHR43283:SF7">
    <property type="entry name" value="BETA-LACTAMASE-RELATED DOMAIN-CONTAINING PROTEIN"/>
    <property type="match status" value="1"/>
</dbReference>
<evidence type="ECO:0000256" key="1">
    <source>
        <dbReference type="SAM" id="Phobius"/>
    </source>
</evidence>
<dbReference type="Pfam" id="PF00144">
    <property type="entry name" value="Beta-lactamase"/>
    <property type="match status" value="1"/>
</dbReference>
<dbReference type="RefSeq" id="WP_118260306.1">
    <property type="nucleotide sequence ID" value="NZ_CALBWO010000060.1"/>
</dbReference>
<dbReference type="GO" id="GO:0016787">
    <property type="term" value="F:hydrolase activity"/>
    <property type="evidence" value="ECO:0007669"/>
    <property type="project" value="UniProtKB-KW"/>
</dbReference>
<keyword evidence="1" id="KW-1133">Transmembrane helix</keyword>
<keyword evidence="1" id="KW-0472">Membrane</keyword>
<comment type="caution">
    <text evidence="3">The sequence shown here is derived from an EMBL/GenBank/DDBJ whole genome shotgun (WGS) entry which is preliminary data.</text>
</comment>
<sequence length="384" mass="44487">MKKRYKILLTVVVVLGLGIAYFCLPYYARQALLYWYPSIDDLSMFDKHTVRKADTCWTWGIAKDYNTYELSPEDDAYLNDFRTVSFLVIQNDSIVYEEYRSGWNDTKTSNIFSSTKSIVGLLVGIAYDEGKITSLDDPVGKYIPEFNEGKKKNITIRNLLTMSGGLNWDEAYASLFSVTTHGYYGNDLYDLVTTLDVIEEPGKQFSYRSGDTQILAFVVEKATGKSISDYAEEKLWKPMQACQDAYWLLDKKDGDEKSFCCFHTTAREIARFARLMLHHGNWNGKQLVSEEYINEAMSPAGYLKDEWGKDSLDYYGFQIWMMNYKGQQNPYFRGMLGQYIIAIPEKNAIIVRLGHKKDEERIRETTRDVYRYMDIGTKILDSRK</sequence>
<protein>
    <submittedName>
        <fullName evidence="3">Class C beta-lactamase-related serine hydrolase</fullName>
    </submittedName>
</protein>
<dbReference type="STRING" id="1121130.GCA_000519105_02951"/>
<accession>A0A412X194</accession>
<dbReference type="EMBL" id="QRZA01000010">
    <property type="protein sequence ID" value="RGV33927.1"/>
    <property type="molecule type" value="Genomic_DNA"/>
</dbReference>
<keyword evidence="3" id="KW-0378">Hydrolase</keyword>
<dbReference type="InterPro" id="IPR050789">
    <property type="entry name" value="Diverse_Enzym_Activities"/>
</dbReference>
<evidence type="ECO:0000313" key="4">
    <source>
        <dbReference type="Proteomes" id="UP000283589"/>
    </source>
</evidence>
<reference evidence="3 4" key="1">
    <citation type="submission" date="2018-08" db="EMBL/GenBank/DDBJ databases">
        <title>A genome reference for cultivated species of the human gut microbiota.</title>
        <authorList>
            <person name="Zou Y."/>
            <person name="Xue W."/>
            <person name="Luo G."/>
        </authorList>
    </citation>
    <scope>NUCLEOTIDE SEQUENCE [LARGE SCALE GENOMIC DNA]</scope>
    <source>
        <strain evidence="3 4">AF14-49</strain>
    </source>
</reference>
<dbReference type="InterPro" id="IPR001466">
    <property type="entry name" value="Beta-lactam-related"/>
</dbReference>
<dbReference type="InterPro" id="IPR012338">
    <property type="entry name" value="Beta-lactam/transpept-like"/>
</dbReference>
<name>A0A412X194_9BACT</name>
<dbReference type="Proteomes" id="UP000283589">
    <property type="component" value="Unassembled WGS sequence"/>
</dbReference>
<dbReference type="AlphaFoldDB" id="A0A412X194"/>
<gene>
    <name evidence="3" type="ORF">DWW18_09800</name>
</gene>
<organism evidence="3 4">
    <name type="scientific">Butyricimonas virosa</name>
    <dbReference type="NCBI Taxonomy" id="544645"/>
    <lineage>
        <taxon>Bacteria</taxon>
        <taxon>Pseudomonadati</taxon>
        <taxon>Bacteroidota</taxon>
        <taxon>Bacteroidia</taxon>
        <taxon>Bacteroidales</taxon>
        <taxon>Odoribacteraceae</taxon>
        <taxon>Butyricimonas</taxon>
    </lineage>
</organism>
<feature type="transmembrane region" description="Helical" evidence="1">
    <location>
        <begin position="7"/>
        <end position="28"/>
    </location>
</feature>
<dbReference type="SUPFAM" id="SSF56601">
    <property type="entry name" value="beta-lactamase/transpeptidase-like"/>
    <property type="match status" value="1"/>
</dbReference>
<keyword evidence="1" id="KW-0812">Transmembrane</keyword>
<evidence type="ECO:0000259" key="2">
    <source>
        <dbReference type="Pfam" id="PF00144"/>
    </source>
</evidence>
<feature type="domain" description="Beta-lactamase-related" evidence="2">
    <location>
        <begin position="81"/>
        <end position="364"/>
    </location>
</feature>
<evidence type="ECO:0000313" key="3">
    <source>
        <dbReference type="EMBL" id="RGV33927.1"/>
    </source>
</evidence>
<dbReference type="PANTHER" id="PTHR43283">
    <property type="entry name" value="BETA-LACTAMASE-RELATED"/>
    <property type="match status" value="1"/>
</dbReference>
<dbReference type="Gene3D" id="3.40.710.10">
    <property type="entry name" value="DD-peptidase/beta-lactamase superfamily"/>
    <property type="match status" value="1"/>
</dbReference>